<dbReference type="Proteomes" id="UP000602076">
    <property type="component" value="Unassembled WGS sequence"/>
</dbReference>
<dbReference type="AlphaFoldDB" id="A0A927CXN4"/>
<dbReference type="InterPro" id="IPR000182">
    <property type="entry name" value="GNAT_dom"/>
</dbReference>
<sequence length="261" mass="29175">MGCWSESIVNERPVTLACALGTVSMQIKVAFRSITVTLFCVGRIIRESGRINSKSGRILVKADELMPKVEEYLSWQRPHFNRKQVQQMRNIQIHEETEANYAEIPDFVGQAFKTARVTGGEERDMVVRIHKSDRFIPELSLVAETNGELVGYIMLSKTKVTSGNHVHEALLLGPVCTKVEMRNHGLGRELIKKSLIIAKNMGFTSVFLAGDRHYYSRFGFVPASKYGIKCQYDIPAELLDNIMALELFPGALAGVSGVVEL</sequence>
<comment type="caution">
    <text evidence="2">The sequence shown here is derived from an EMBL/GenBank/DDBJ whole genome shotgun (WGS) entry which is preliminary data.</text>
</comment>
<dbReference type="GO" id="GO:0016747">
    <property type="term" value="F:acyltransferase activity, transferring groups other than amino-acyl groups"/>
    <property type="evidence" value="ECO:0007669"/>
    <property type="project" value="InterPro"/>
</dbReference>
<reference evidence="2" key="1">
    <citation type="submission" date="2020-09" db="EMBL/GenBank/DDBJ databases">
        <title>Bacillus faecalis sp. nov., a moderately halophilic bacterium isolated from cow faeces.</title>
        <authorList>
            <person name="Jiang L."/>
            <person name="Lee J."/>
        </authorList>
    </citation>
    <scope>NUCLEOTIDE SEQUENCE</scope>
    <source>
        <strain evidence="2">AGMB 02131</strain>
    </source>
</reference>
<dbReference type="Gene3D" id="3.40.630.30">
    <property type="match status" value="1"/>
</dbReference>
<accession>A0A927CXN4</accession>
<organism evidence="2 3">
    <name type="scientific">Peribacillus faecalis</name>
    <dbReference type="NCBI Taxonomy" id="2772559"/>
    <lineage>
        <taxon>Bacteria</taxon>
        <taxon>Bacillati</taxon>
        <taxon>Bacillota</taxon>
        <taxon>Bacilli</taxon>
        <taxon>Bacillales</taxon>
        <taxon>Bacillaceae</taxon>
        <taxon>Peribacillus</taxon>
    </lineage>
</organism>
<dbReference type="Pfam" id="PF13527">
    <property type="entry name" value="Acetyltransf_9"/>
    <property type="match status" value="1"/>
</dbReference>
<dbReference type="SUPFAM" id="SSF55729">
    <property type="entry name" value="Acyl-CoA N-acyltransferases (Nat)"/>
    <property type="match status" value="1"/>
</dbReference>
<proteinExistence type="predicted"/>
<keyword evidence="3" id="KW-1185">Reference proteome</keyword>
<dbReference type="InterPro" id="IPR016181">
    <property type="entry name" value="Acyl_CoA_acyltransferase"/>
</dbReference>
<evidence type="ECO:0000259" key="1">
    <source>
        <dbReference type="PROSITE" id="PS51186"/>
    </source>
</evidence>
<dbReference type="PROSITE" id="PS51186">
    <property type="entry name" value="GNAT"/>
    <property type="match status" value="1"/>
</dbReference>
<dbReference type="CDD" id="cd04301">
    <property type="entry name" value="NAT_SF"/>
    <property type="match status" value="1"/>
</dbReference>
<feature type="domain" description="N-acetyltransferase" evidence="1">
    <location>
        <begin position="91"/>
        <end position="241"/>
    </location>
</feature>
<dbReference type="EMBL" id="JACXSI010000039">
    <property type="protein sequence ID" value="MBD3109623.1"/>
    <property type="molecule type" value="Genomic_DNA"/>
</dbReference>
<dbReference type="RefSeq" id="WP_190999158.1">
    <property type="nucleotide sequence ID" value="NZ_JACXSI010000039.1"/>
</dbReference>
<gene>
    <name evidence="2" type="ORF">IEO70_14845</name>
</gene>
<evidence type="ECO:0000313" key="3">
    <source>
        <dbReference type="Proteomes" id="UP000602076"/>
    </source>
</evidence>
<evidence type="ECO:0000313" key="2">
    <source>
        <dbReference type="EMBL" id="MBD3109623.1"/>
    </source>
</evidence>
<protein>
    <submittedName>
        <fullName evidence="2">N-acetyltransferase</fullName>
    </submittedName>
</protein>
<name>A0A927CXN4_9BACI</name>